<dbReference type="EMBL" id="JAAAHW010006323">
    <property type="protein sequence ID" value="KAF9963108.1"/>
    <property type="molecule type" value="Genomic_DNA"/>
</dbReference>
<dbReference type="SMART" id="SM00320">
    <property type="entry name" value="WD40"/>
    <property type="match status" value="5"/>
</dbReference>
<evidence type="ECO:0000259" key="6">
    <source>
        <dbReference type="Pfam" id="PF23948"/>
    </source>
</evidence>
<evidence type="ECO:0000259" key="5">
    <source>
        <dbReference type="Pfam" id="PF05729"/>
    </source>
</evidence>
<dbReference type="Gene3D" id="3.40.50.300">
    <property type="entry name" value="P-loop containing nucleotide triphosphate hydrolases"/>
    <property type="match status" value="1"/>
</dbReference>
<evidence type="ECO:0000313" key="7">
    <source>
        <dbReference type="EMBL" id="KAF9963108.1"/>
    </source>
</evidence>
<evidence type="ECO:0000256" key="3">
    <source>
        <dbReference type="PROSITE-ProRule" id="PRU00221"/>
    </source>
</evidence>
<dbReference type="Proteomes" id="UP000749646">
    <property type="component" value="Unassembled WGS sequence"/>
</dbReference>
<organism evidence="7 8">
    <name type="scientific">Modicella reniformis</name>
    <dbReference type="NCBI Taxonomy" id="1440133"/>
    <lineage>
        <taxon>Eukaryota</taxon>
        <taxon>Fungi</taxon>
        <taxon>Fungi incertae sedis</taxon>
        <taxon>Mucoromycota</taxon>
        <taxon>Mortierellomycotina</taxon>
        <taxon>Mortierellomycetes</taxon>
        <taxon>Mortierellales</taxon>
        <taxon>Mortierellaceae</taxon>
        <taxon>Modicella</taxon>
    </lineage>
</organism>
<dbReference type="InterPro" id="IPR007111">
    <property type="entry name" value="NACHT_NTPase"/>
</dbReference>
<dbReference type="CDD" id="cd00200">
    <property type="entry name" value="WD40"/>
    <property type="match status" value="1"/>
</dbReference>
<dbReference type="InterPro" id="IPR015943">
    <property type="entry name" value="WD40/YVTN_repeat-like_dom_sf"/>
</dbReference>
<reference evidence="7" key="1">
    <citation type="journal article" date="2020" name="Fungal Divers.">
        <title>Resolving the Mortierellaceae phylogeny through synthesis of multi-gene phylogenetics and phylogenomics.</title>
        <authorList>
            <person name="Vandepol N."/>
            <person name="Liber J."/>
            <person name="Desiro A."/>
            <person name="Na H."/>
            <person name="Kennedy M."/>
            <person name="Barry K."/>
            <person name="Grigoriev I.V."/>
            <person name="Miller A.N."/>
            <person name="O'Donnell K."/>
            <person name="Stajich J.E."/>
            <person name="Bonito G."/>
        </authorList>
    </citation>
    <scope>NUCLEOTIDE SEQUENCE</scope>
    <source>
        <strain evidence="7">MES-2147</strain>
    </source>
</reference>
<dbReference type="InterPro" id="IPR001646">
    <property type="entry name" value="5peptide_repeat"/>
</dbReference>
<dbReference type="InterPro" id="IPR019775">
    <property type="entry name" value="WD40_repeat_CS"/>
</dbReference>
<dbReference type="InterPro" id="IPR001680">
    <property type="entry name" value="WD40_rpt"/>
</dbReference>
<sequence>MDAVARKWLQPVRDDPKEQQRLEALAIDLIKGYKIDTVKDAKTVAEVVSLSPVLDKNNFRDLFSEFCEGQLQFHQLDGLAQMIRDADPGYLNVTDLSTTMELVEKCFKYTPQEHFYQLTATVSRLLDAMTDVKVKVKVSESTLRDRLRSRLNIPDPYLVYQAVYACQALLYIFEETPLTPLTPWQAAIQRTGKGKKGRKVNKVVSGLMNKDAPSVVDVSGQASNDVSGENNDVQGENNDVQGENNDVPGLAAVKFGVKDFIHSMRSMHSMEASEVVKPTLAESENDFMSSLKESIHNKYAWYVALRGADILIQNGLFMSFRRLVREASCRFELPFQWGVCQRLGEIASNSIWNDSIRLGAVSFLGEMYRESEWRTQLITKKWILDILEQLALQEKSYLKDLSEDLLKDFKVSSDPTDIAFIQARGEKTFVSYPLKSALPAPGTSSLLETVRIRPDVEVNLKKLKEKRNYQGGAIYISPLDKAGSLMQRVKKFLKDEKKVFLLLGDSGAGKSTFIKVLENDLWETYLQDETIPLYINLSAIDNPEQDMITEQLQKAGFTPSQIRELKLHRKFILICDGYEESLNTLNLYTQNRLNQPGEWIAQMVITCRSEYLGVNYRQRFQPEDHNEKSDSFQEAVITPFSADQIQEYIQKYVTNTPHLPWKEEQYKKALDVIPGLKELVTNPFLMNLSMEVLPQMEALQMEALPQMVNPNQDPLSTMRITRIDLYDNYIKHCLEKGKKQYETKQQDPQTKAAFDNLVKQGFTKKGLDFIKKLAVAIYKEQDGKPLVKYSGEDVSWKADFFGHKAEKKVLRKVCPLLPESGNQYGFNHRSLLEYGLALAVFDPQDQKETATPDPVLARNENTSLVRRPEVKGGVNESRKQHVDSASPLVWRSFLREDSILKFLADRVQQEPVPVFEQRLFAYIEHSKTSKKWQTAAANAITILVKAGVKFLGMDLRGIRIPGANLSDGVFDSAQLQGTDLRTVKLCGTQLRGADLSKARMEGVQFGIQLPTEDSDMKSCAYSPYRISFVVGLSSGDINVYTISNWQRAQTLKGHTKGVSSVVFSPLGDRIASGSSDKTVRLWDATSGDNDKTVRLWDVETGDYRMALSGHTNVVYSVAFSPKGARIASGSSDMTVRLWDVITGECHLSLIGHTNFIYSVAFSPKGDQIATGCGDGTVRLWDIETGTCCHIFEDHSDRVECVVFSPRGDMLASASRVKAVRSKESVSSVIDSPEGDLASVDCEVRLWDVESGKCLAVVQDCRGKFHDIAWGSTFGDKSSIIACIDRSVWVWKPIQEDDKSHDQPHWRLINNELIMKGALIQDVRGLSQADEQYLKQRGAIGVPASSLA</sequence>
<dbReference type="InterPro" id="IPR036322">
    <property type="entry name" value="WD40_repeat_dom_sf"/>
</dbReference>
<evidence type="ECO:0000313" key="8">
    <source>
        <dbReference type="Proteomes" id="UP000749646"/>
    </source>
</evidence>
<dbReference type="PROSITE" id="PS50082">
    <property type="entry name" value="WD_REPEATS_2"/>
    <property type="match status" value="3"/>
</dbReference>
<keyword evidence="1 3" id="KW-0853">WD repeat</keyword>
<proteinExistence type="predicted"/>
<feature type="repeat" description="WD" evidence="3">
    <location>
        <begin position="1107"/>
        <end position="1148"/>
    </location>
</feature>
<name>A0A9P6J8L1_9FUNG</name>
<dbReference type="PROSITE" id="PS50294">
    <property type="entry name" value="WD_REPEATS_REGION"/>
    <property type="match status" value="3"/>
</dbReference>
<dbReference type="PRINTS" id="PR00320">
    <property type="entry name" value="GPROTEINBRPT"/>
</dbReference>
<dbReference type="SUPFAM" id="SSF50978">
    <property type="entry name" value="WD40 repeat-like"/>
    <property type="match status" value="1"/>
</dbReference>
<protein>
    <recommendedName>
        <fullName evidence="9">NACHT domain-containing protein</fullName>
    </recommendedName>
</protein>
<feature type="domain" description="Arm-like repeat" evidence="6">
    <location>
        <begin position="9"/>
        <end position="391"/>
    </location>
</feature>
<feature type="repeat" description="WD" evidence="3">
    <location>
        <begin position="1051"/>
        <end position="1092"/>
    </location>
</feature>
<feature type="repeat" description="WD" evidence="3">
    <location>
        <begin position="1149"/>
        <end position="1190"/>
    </location>
</feature>
<dbReference type="InterPro" id="IPR027417">
    <property type="entry name" value="P-loop_NTPase"/>
</dbReference>
<dbReference type="OrthoDB" id="2396974at2759"/>
<dbReference type="PANTHER" id="PTHR19879:SF9">
    <property type="entry name" value="TRANSCRIPTION INITIATION FACTOR TFIID SUBUNIT 5"/>
    <property type="match status" value="1"/>
</dbReference>
<evidence type="ECO:0000256" key="2">
    <source>
        <dbReference type="ARBA" id="ARBA00022737"/>
    </source>
</evidence>
<dbReference type="Pfam" id="PF05729">
    <property type="entry name" value="NACHT"/>
    <property type="match status" value="1"/>
</dbReference>
<dbReference type="PANTHER" id="PTHR19879">
    <property type="entry name" value="TRANSCRIPTION INITIATION FACTOR TFIID"/>
    <property type="match status" value="1"/>
</dbReference>
<keyword evidence="2" id="KW-0677">Repeat</keyword>
<gene>
    <name evidence="7" type="ORF">BGZ65_005932</name>
</gene>
<dbReference type="PROSITE" id="PS00678">
    <property type="entry name" value="WD_REPEATS_1"/>
    <property type="match status" value="3"/>
</dbReference>
<dbReference type="Pfam" id="PF00400">
    <property type="entry name" value="WD40"/>
    <property type="match status" value="4"/>
</dbReference>
<dbReference type="SUPFAM" id="SSF141571">
    <property type="entry name" value="Pentapeptide repeat-like"/>
    <property type="match status" value="1"/>
</dbReference>
<feature type="domain" description="NACHT" evidence="5">
    <location>
        <begin position="499"/>
        <end position="655"/>
    </location>
</feature>
<dbReference type="SUPFAM" id="SSF52540">
    <property type="entry name" value="P-loop containing nucleoside triphosphate hydrolases"/>
    <property type="match status" value="1"/>
</dbReference>
<evidence type="ECO:0000256" key="1">
    <source>
        <dbReference type="ARBA" id="ARBA00022574"/>
    </source>
</evidence>
<dbReference type="InterPro" id="IPR056251">
    <property type="entry name" value="Arm_rpt_dom"/>
</dbReference>
<dbReference type="Pfam" id="PF00805">
    <property type="entry name" value="Pentapeptide"/>
    <property type="match status" value="1"/>
</dbReference>
<dbReference type="Pfam" id="PF23948">
    <property type="entry name" value="ARM_5"/>
    <property type="match status" value="1"/>
</dbReference>
<comment type="caution">
    <text evidence="7">The sequence shown here is derived from an EMBL/GenBank/DDBJ whole genome shotgun (WGS) entry which is preliminary data.</text>
</comment>
<accession>A0A9P6J8L1</accession>
<feature type="region of interest" description="Disordered" evidence="4">
    <location>
        <begin position="218"/>
        <end position="244"/>
    </location>
</feature>
<evidence type="ECO:0008006" key="9">
    <source>
        <dbReference type="Google" id="ProtNLM"/>
    </source>
</evidence>
<dbReference type="InterPro" id="IPR020472">
    <property type="entry name" value="WD40_PAC1"/>
</dbReference>
<dbReference type="Gene3D" id="2.130.10.10">
    <property type="entry name" value="YVTN repeat-like/Quinoprotein amine dehydrogenase"/>
    <property type="match status" value="4"/>
</dbReference>
<evidence type="ECO:0000256" key="4">
    <source>
        <dbReference type="SAM" id="MobiDB-lite"/>
    </source>
</evidence>
<feature type="compositionally biased region" description="Polar residues" evidence="4">
    <location>
        <begin position="220"/>
        <end position="244"/>
    </location>
</feature>
<keyword evidence="8" id="KW-1185">Reference proteome</keyword>
<dbReference type="Gene3D" id="2.160.20.80">
    <property type="entry name" value="E3 ubiquitin-protein ligase SopA"/>
    <property type="match status" value="1"/>
</dbReference>